<keyword evidence="5" id="KW-0547">Nucleotide-binding</keyword>
<keyword evidence="11" id="KW-1185">Reference proteome</keyword>
<dbReference type="GO" id="GO:0007169">
    <property type="term" value="P:cell surface receptor protein tyrosine kinase signaling pathway"/>
    <property type="evidence" value="ECO:0007669"/>
    <property type="project" value="TreeGrafter"/>
</dbReference>
<dbReference type="AlphaFoldDB" id="A0A3P7PM56"/>
<evidence type="ECO:0000256" key="1">
    <source>
        <dbReference type="ARBA" id="ARBA00004479"/>
    </source>
</evidence>
<evidence type="ECO:0000256" key="6">
    <source>
        <dbReference type="ARBA" id="ARBA00022840"/>
    </source>
</evidence>
<dbReference type="OrthoDB" id="98077at2759"/>
<keyword evidence="4" id="KW-0677">Repeat</keyword>
<accession>A0A3P7PM56</accession>
<sequence>MLGQLKHFSASDSVKLFSEYGPFVLMELMENGDLATYLRRLGDSGIGFVDPSQAYFDLAARNCLVDARGVVKIGDFGLCRDIYERNYYHKIGAGKLPVRWMAPESLKSAYFTSSSDVWSFGVVLWEIATMACLPYQGMSHNEVITYVLDGNTLVSSGAPINCPPLL</sequence>
<evidence type="ECO:0000313" key="11">
    <source>
        <dbReference type="Proteomes" id="UP000281553"/>
    </source>
</evidence>
<dbReference type="InterPro" id="IPR000719">
    <property type="entry name" value="Prot_kinase_dom"/>
</dbReference>
<dbReference type="InterPro" id="IPR011009">
    <property type="entry name" value="Kinase-like_dom_sf"/>
</dbReference>
<dbReference type="PANTHER" id="PTHR24416:SF525">
    <property type="entry name" value="INSULIN-LIKE RECEPTOR"/>
    <property type="match status" value="1"/>
</dbReference>
<organism evidence="10 11">
    <name type="scientific">Dibothriocephalus latus</name>
    <name type="common">Fish tapeworm</name>
    <name type="synonym">Diphyllobothrium latum</name>
    <dbReference type="NCBI Taxonomy" id="60516"/>
    <lineage>
        <taxon>Eukaryota</taxon>
        <taxon>Metazoa</taxon>
        <taxon>Spiralia</taxon>
        <taxon>Lophotrochozoa</taxon>
        <taxon>Platyhelminthes</taxon>
        <taxon>Cestoda</taxon>
        <taxon>Eucestoda</taxon>
        <taxon>Diphyllobothriidea</taxon>
        <taxon>Diphyllobothriidae</taxon>
        <taxon>Dibothriocephalus</taxon>
    </lineage>
</organism>
<evidence type="ECO:0000256" key="3">
    <source>
        <dbReference type="ARBA" id="ARBA00022729"/>
    </source>
</evidence>
<gene>
    <name evidence="10" type="ORF">DILT_LOCUS13681</name>
</gene>
<evidence type="ECO:0000256" key="2">
    <source>
        <dbReference type="ARBA" id="ARBA00022692"/>
    </source>
</evidence>
<dbReference type="InterPro" id="IPR001245">
    <property type="entry name" value="Ser-Thr/Tyr_kinase_cat_dom"/>
</dbReference>
<evidence type="ECO:0000259" key="9">
    <source>
        <dbReference type="PROSITE" id="PS50011"/>
    </source>
</evidence>
<protein>
    <recommendedName>
        <fullName evidence="9">Protein kinase domain-containing protein</fullName>
    </recommendedName>
</protein>
<keyword evidence="3" id="KW-0732">Signal</keyword>
<dbReference type="PANTHER" id="PTHR24416">
    <property type="entry name" value="TYROSINE-PROTEIN KINASE RECEPTOR"/>
    <property type="match status" value="1"/>
</dbReference>
<keyword evidence="8" id="KW-0472">Membrane</keyword>
<dbReference type="GO" id="GO:0005524">
    <property type="term" value="F:ATP binding"/>
    <property type="evidence" value="ECO:0007669"/>
    <property type="project" value="UniProtKB-KW"/>
</dbReference>
<dbReference type="GO" id="GO:0005886">
    <property type="term" value="C:plasma membrane"/>
    <property type="evidence" value="ECO:0007669"/>
    <property type="project" value="TreeGrafter"/>
</dbReference>
<reference evidence="10 11" key="1">
    <citation type="submission" date="2018-11" db="EMBL/GenBank/DDBJ databases">
        <authorList>
            <consortium name="Pathogen Informatics"/>
        </authorList>
    </citation>
    <scope>NUCLEOTIDE SEQUENCE [LARGE SCALE GENOMIC DNA]</scope>
</reference>
<dbReference type="Proteomes" id="UP000281553">
    <property type="component" value="Unassembled WGS sequence"/>
</dbReference>
<dbReference type="EMBL" id="UYRU01071191">
    <property type="protein sequence ID" value="VDN20729.1"/>
    <property type="molecule type" value="Genomic_DNA"/>
</dbReference>
<evidence type="ECO:0000256" key="5">
    <source>
        <dbReference type="ARBA" id="ARBA00022741"/>
    </source>
</evidence>
<dbReference type="PROSITE" id="PS50011">
    <property type="entry name" value="PROTEIN_KINASE_DOM"/>
    <property type="match status" value="1"/>
</dbReference>
<dbReference type="Gene3D" id="1.10.510.10">
    <property type="entry name" value="Transferase(Phosphotransferase) domain 1"/>
    <property type="match status" value="1"/>
</dbReference>
<dbReference type="GO" id="GO:0004714">
    <property type="term" value="F:transmembrane receptor protein tyrosine kinase activity"/>
    <property type="evidence" value="ECO:0007669"/>
    <property type="project" value="TreeGrafter"/>
</dbReference>
<comment type="subcellular location">
    <subcellularLocation>
        <location evidence="1">Membrane</location>
        <topology evidence="1">Single-pass type I membrane protein</topology>
    </subcellularLocation>
</comment>
<name>A0A3P7PM56_DIBLA</name>
<keyword evidence="2" id="KW-0812">Transmembrane</keyword>
<dbReference type="GO" id="GO:0043235">
    <property type="term" value="C:receptor complex"/>
    <property type="evidence" value="ECO:0007669"/>
    <property type="project" value="TreeGrafter"/>
</dbReference>
<feature type="domain" description="Protein kinase" evidence="9">
    <location>
        <begin position="1"/>
        <end position="166"/>
    </location>
</feature>
<evidence type="ECO:0000256" key="8">
    <source>
        <dbReference type="ARBA" id="ARBA00023136"/>
    </source>
</evidence>
<dbReference type="SUPFAM" id="SSF56112">
    <property type="entry name" value="Protein kinase-like (PK-like)"/>
    <property type="match status" value="1"/>
</dbReference>
<evidence type="ECO:0000256" key="4">
    <source>
        <dbReference type="ARBA" id="ARBA00022737"/>
    </source>
</evidence>
<evidence type="ECO:0000256" key="7">
    <source>
        <dbReference type="ARBA" id="ARBA00022989"/>
    </source>
</evidence>
<keyword evidence="7" id="KW-1133">Transmembrane helix</keyword>
<keyword evidence="6" id="KW-0067">ATP-binding</keyword>
<proteinExistence type="predicted"/>
<dbReference type="InterPro" id="IPR050122">
    <property type="entry name" value="RTK"/>
</dbReference>
<dbReference type="Pfam" id="PF07714">
    <property type="entry name" value="PK_Tyr_Ser-Thr"/>
    <property type="match status" value="1"/>
</dbReference>
<evidence type="ECO:0000313" key="10">
    <source>
        <dbReference type="EMBL" id="VDN20729.1"/>
    </source>
</evidence>